<dbReference type="Proteomes" id="UP001434883">
    <property type="component" value="Unassembled WGS sequence"/>
</dbReference>
<dbReference type="EMBL" id="JAHRIN010076244">
    <property type="protein sequence ID" value="MEQ2217895.1"/>
    <property type="molecule type" value="Genomic_DNA"/>
</dbReference>
<comment type="caution">
    <text evidence="2">The sequence shown here is derived from an EMBL/GenBank/DDBJ whole genome shotgun (WGS) entry which is preliminary data.</text>
</comment>
<evidence type="ECO:0000256" key="1">
    <source>
        <dbReference type="SAM" id="MobiDB-lite"/>
    </source>
</evidence>
<accession>A0ABV0SCJ5</accession>
<protein>
    <submittedName>
        <fullName evidence="2">Uncharacterized protein</fullName>
    </submittedName>
</protein>
<evidence type="ECO:0000313" key="2">
    <source>
        <dbReference type="EMBL" id="MEQ2217895.1"/>
    </source>
</evidence>
<reference evidence="2 3" key="1">
    <citation type="submission" date="2021-06" db="EMBL/GenBank/DDBJ databases">
        <authorList>
            <person name="Palmer J.M."/>
        </authorList>
    </citation>
    <scope>NUCLEOTIDE SEQUENCE [LARGE SCALE GENOMIC DNA]</scope>
    <source>
        <strain evidence="2 3">XC_2019</strain>
        <tissue evidence="2">Muscle</tissue>
    </source>
</reference>
<gene>
    <name evidence="2" type="ORF">XENOCAPTIV_025694</name>
</gene>
<evidence type="ECO:0000313" key="3">
    <source>
        <dbReference type="Proteomes" id="UP001434883"/>
    </source>
</evidence>
<sequence>MDVTVYPPPPQSLSASDRTRLGQRSYPDPAFGINKTLLKAFLCRKRHFCSSDFALTNRVCLAEAVTDCE</sequence>
<proteinExistence type="predicted"/>
<name>A0ABV0SCJ5_9TELE</name>
<keyword evidence="3" id="KW-1185">Reference proteome</keyword>
<feature type="region of interest" description="Disordered" evidence="1">
    <location>
        <begin position="1"/>
        <end position="21"/>
    </location>
</feature>
<organism evidence="2 3">
    <name type="scientific">Xenoophorus captivus</name>
    <dbReference type="NCBI Taxonomy" id="1517983"/>
    <lineage>
        <taxon>Eukaryota</taxon>
        <taxon>Metazoa</taxon>
        <taxon>Chordata</taxon>
        <taxon>Craniata</taxon>
        <taxon>Vertebrata</taxon>
        <taxon>Euteleostomi</taxon>
        <taxon>Actinopterygii</taxon>
        <taxon>Neopterygii</taxon>
        <taxon>Teleostei</taxon>
        <taxon>Neoteleostei</taxon>
        <taxon>Acanthomorphata</taxon>
        <taxon>Ovalentaria</taxon>
        <taxon>Atherinomorphae</taxon>
        <taxon>Cyprinodontiformes</taxon>
        <taxon>Goodeidae</taxon>
        <taxon>Xenoophorus</taxon>
    </lineage>
</organism>
<feature type="compositionally biased region" description="Pro residues" evidence="1">
    <location>
        <begin position="1"/>
        <end position="11"/>
    </location>
</feature>